<keyword evidence="2" id="KW-0560">Oxidoreductase</keyword>
<dbReference type="EC" id="1.6.5.11" evidence="2"/>
<proteinExistence type="predicted"/>
<evidence type="ECO:0000313" key="2">
    <source>
        <dbReference type="EMBL" id="VVO45003.1"/>
    </source>
</evidence>
<keyword evidence="1" id="KW-0812">Transmembrane</keyword>
<feature type="transmembrane region" description="Helical" evidence="1">
    <location>
        <begin position="21"/>
        <end position="39"/>
    </location>
</feature>
<accession>A0A5E7G7I0</accession>
<name>A0A5E7G7I0_PSEFL</name>
<evidence type="ECO:0000313" key="3">
    <source>
        <dbReference type="Proteomes" id="UP000379480"/>
    </source>
</evidence>
<reference evidence="2 3" key="1">
    <citation type="submission" date="2019-09" db="EMBL/GenBank/DDBJ databases">
        <authorList>
            <person name="Chandra G."/>
            <person name="Truman W A."/>
        </authorList>
    </citation>
    <scope>NUCLEOTIDE SEQUENCE [LARGE SCALE GENOMIC DNA]</scope>
    <source>
        <strain evidence="2">PS723</strain>
    </source>
</reference>
<keyword evidence="1" id="KW-0472">Membrane</keyword>
<dbReference type="AlphaFoldDB" id="A0A5E7G7I0"/>
<keyword evidence="1" id="KW-1133">Transmembrane helix</keyword>
<dbReference type="GO" id="GO:0016491">
    <property type="term" value="F:oxidoreductase activity"/>
    <property type="evidence" value="ECO:0007669"/>
    <property type="project" value="UniProtKB-KW"/>
</dbReference>
<dbReference type="Proteomes" id="UP000379480">
    <property type="component" value="Unassembled WGS sequence"/>
</dbReference>
<dbReference type="EMBL" id="CABVHY010000065">
    <property type="protein sequence ID" value="VVO45003.1"/>
    <property type="molecule type" value="Genomic_DNA"/>
</dbReference>
<protein>
    <submittedName>
        <fullName evidence="2">NADH-quinone oxidoreductase subunit M</fullName>
        <ecNumber evidence="2">1.6.5.11</ecNumber>
    </submittedName>
</protein>
<sequence>MIHRAYFGPSKSDAVLHGMDARELIMVVGLAVLLIYLGVFPQPFLDTSAATMSGVQQWFGTAFTQLASAR</sequence>
<evidence type="ECO:0000256" key="1">
    <source>
        <dbReference type="SAM" id="Phobius"/>
    </source>
</evidence>
<organism evidence="2 3">
    <name type="scientific">Pseudomonas fluorescens</name>
    <dbReference type="NCBI Taxonomy" id="294"/>
    <lineage>
        <taxon>Bacteria</taxon>
        <taxon>Pseudomonadati</taxon>
        <taxon>Pseudomonadota</taxon>
        <taxon>Gammaproteobacteria</taxon>
        <taxon>Pseudomonadales</taxon>
        <taxon>Pseudomonadaceae</taxon>
        <taxon>Pseudomonas</taxon>
    </lineage>
</organism>
<gene>
    <name evidence="2" type="primary">nuoM_2</name>
    <name evidence="2" type="ORF">PS723_06490</name>
</gene>